<evidence type="ECO:0000313" key="3">
    <source>
        <dbReference type="Proteomes" id="UP000316916"/>
    </source>
</evidence>
<dbReference type="EMBL" id="FXTC01000003">
    <property type="protein sequence ID" value="SMO58310.1"/>
    <property type="molecule type" value="Genomic_DNA"/>
</dbReference>
<dbReference type="Proteomes" id="UP000316916">
    <property type="component" value="Unassembled WGS sequence"/>
</dbReference>
<dbReference type="RefSeq" id="WP_142717585.1">
    <property type="nucleotide sequence ID" value="NZ_FXTC01000003.1"/>
</dbReference>
<protein>
    <submittedName>
        <fullName evidence="2">Uncharacterized protein</fullName>
    </submittedName>
</protein>
<proteinExistence type="predicted"/>
<accession>A0A521CHX8</accession>
<dbReference type="AlphaFoldDB" id="A0A521CHX8"/>
<feature type="signal peptide" evidence="1">
    <location>
        <begin position="1"/>
        <end position="18"/>
    </location>
</feature>
<reference evidence="2 3" key="1">
    <citation type="submission" date="2017-05" db="EMBL/GenBank/DDBJ databases">
        <authorList>
            <person name="Varghese N."/>
            <person name="Submissions S."/>
        </authorList>
    </citation>
    <scope>NUCLEOTIDE SEQUENCE [LARGE SCALE GENOMIC DNA]</scope>
    <source>
        <strain evidence="2 3">DSM 29371</strain>
    </source>
</reference>
<organism evidence="2 3">
    <name type="scientific">Chryseobacterium rhizoplanae</name>
    <dbReference type="NCBI Taxonomy" id="1609531"/>
    <lineage>
        <taxon>Bacteria</taxon>
        <taxon>Pseudomonadati</taxon>
        <taxon>Bacteroidota</taxon>
        <taxon>Flavobacteriia</taxon>
        <taxon>Flavobacteriales</taxon>
        <taxon>Weeksellaceae</taxon>
        <taxon>Chryseobacterium group</taxon>
        <taxon>Chryseobacterium</taxon>
    </lineage>
</organism>
<sequence>MKKIIVLFSLCSISIIFAQVGPPPPSMPTKENEILINELIKVTEFENYFYSYCKNKVEQTAKENNWDDKKKQEIIKSINFERFKTNTIYNNFARNTKEDLEETITLLKKLNQKRNLSSTKLVVSNLMMQSNLEGYVKSLLRGDYIEKATQ</sequence>
<keyword evidence="1" id="KW-0732">Signal</keyword>
<keyword evidence="3" id="KW-1185">Reference proteome</keyword>
<evidence type="ECO:0000313" key="2">
    <source>
        <dbReference type="EMBL" id="SMO58310.1"/>
    </source>
</evidence>
<name>A0A521CHX8_9FLAO</name>
<evidence type="ECO:0000256" key="1">
    <source>
        <dbReference type="SAM" id="SignalP"/>
    </source>
</evidence>
<feature type="chain" id="PRO_5022230687" evidence="1">
    <location>
        <begin position="19"/>
        <end position="150"/>
    </location>
</feature>
<gene>
    <name evidence="2" type="ORF">SAMN06265171_1033</name>
</gene>